<dbReference type="EMBL" id="JACHDP010000001">
    <property type="protein sequence ID" value="MBB5480971.1"/>
    <property type="molecule type" value="Genomic_DNA"/>
</dbReference>
<dbReference type="CDD" id="cd15831">
    <property type="entry name" value="BTAD"/>
    <property type="match status" value="1"/>
</dbReference>
<organism evidence="7 8">
    <name type="scientific">Micromonospora parathelypteridis</name>
    <dbReference type="NCBI Taxonomy" id="1839617"/>
    <lineage>
        <taxon>Bacteria</taxon>
        <taxon>Bacillati</taxon>
        <taxon>Actinomycetota</taxon>
        <taxon>Actinomycetes</taxon>
        <taxon>Micromonosporales</taxon>
        <taxon>Micromonosporaceae</taxon>
        <taxon>Micromonospora</taxon>
    </lineage>
</organism>
<dbReference type="Pfam" id="PF00486">
    <property type="entry name" value="Trans_reg_C"/>
    <property type="match status" value="1"/>
</dbReference>
<dbReference type="AlphaFoldDB" id="A0A840WD90"/>
<dbReference type="SMART" id="SM00862">
    <property type="entry name" value="Trans_reg_C"/>
    <property type="match status" value="1"/>
</dbReference>
<evidence type="ECO:0000256" key="1">
    <source>
        <dbReference type="ARBA" id="ARBA00005820"/>
    </source>
</evidence>
<dbReference type="InterPro" id="IPR016032">
    <property type="entry name" value="Sig_transdc_resp-reg_C-effctor"/>
</dbReference>
<dbReference type="Proteomes" id="UP000586947">
    <property type="component" value="Unassembled WGS sequence"/>
</dbReference>
<keyword evidence="2" id="KW-0805">Transcription regulation</keyword>
<accession>A0A840WD90</accession>
<protein>
    <submittedName>
        <fullName evidence="7">DNA-binding SARP family transcriptional activator</fullName>
    </submittedName>
</protein>
<evidence type="ECO:0000256" key="3">
    <source>
        <dbReference type="ARBA" id="ARBA00023125"/>
    </source>
</evidence>
<keyword evidence="4" id="KW-0804">Transcription</keyword>
<dbReference type="PANTHER" id="PTHR35807:SF1">
    <property type="entry name" value="TRANSCRIPTIONAL REGULATOR REDD"/>
    <property type="match status" value="1"/>
</dbReference>
<gene>
    <name evidence="7" type="ORF">HNR20_005476</name>
</gene>
<dbReference type="InterPro" id="IPR001867">
    <property type="entry name" value="OmpR/PhoB-type_DNA-bd"/>
</dbReference>
<evidence type="ECO:0000256" key="4">
    <source>
        <dbReference type="ARBA" id="ARBA00023163"/>
    </source>
</evidence>
<sequence length="235" mass="26333">MKLRSLLALLVTQGDQIVSTQRLIEELWGGAPPRTASTGLQVYISKLRRHLGDGVNPRIVVSHPSGYQLSLAGHSCDLTIFQNHLAAADRAEADGMPAVEVMELSRALEICRGPVLADVRGSGLLENVARQYDESRIIAYERRIDLDLRLGYRRNLVGELYGVVAEHPTWENLHEHLMLALYRAGRIAEALRVYRQLHRRLVEELGMEPGPRLKRLHQMVLSRDPNLDPATSLAS</sequence>
<dbReference type="InterPro" id="IPR011990">
    <property type="entry name" value="TPR-like_helical_dom_sf"/>
</dbReference>
<evidence type="ECO:0000259" key="6">
    <source>
        <dbReference type="PROSITE" id="PS51755"/>
    </source>
</evidence>
<dbReference type="GO" id="GO:0000160">
    <property type="term" value="P:phosphorelay signal transduction system"/>
    <property type="evidence" value="ECO:0007669"/>
    <property type="project" value="InterPro"/>
</dbReference>
<dbReference type="SUPFAM" id="SSF48452">
    <property type="entry name" value="TPR-like"/>
    <property type="match status" value="1"/>
</dbReference>
<dbReference type="InterPro" id="IPR005158">
    <property type="entry name" value="BTAD"/>
</dbReference>
<dbReference type="InterPro" id="IPR051677">
    <property type="entry name" value="AfsR-DnrI-RedD_regulator"/>
</dbReference>
<dbReference type="PANTHER" id="PTHR35807">
    <property type="entry name" value="TRANSCRIPTIONAL REGULATOR REDD-RELATED"/>
    <property type="match status" value="1"/>
</dbReference>
<dbReference type="GO" id="GO:0006355">
    <property type="term" value="P:regulation of DNA-templated transcription"/>
    <property type="evidence" value="ECO:0007669"/>
    <property type="project" value="InterPro"/>
</dbReference>
<reference evidence="7 8" key="1">
    <citation type="submission" date="2020-08" db="EMBL/GenBank/DDBJ databases">
        <title>Sequencing the genomes of 1000 actinobacteria strains.</title>
        <authorList>
            <person name="Klenk H.-P."/>
        </authorList>
    </citation>
    <scope>NUCLEOTIDE SEQUENCE [LARGE SCALE GENOMIC DNA]</scope>
    <source>
        <strain evidence="7 8">DSM 103125</strain>
    </source>
</reference>
<dbReference type="GO" id="GO:0003677">
    <property type="term" value="F:DNA binding"/>
    <property type="evidence" value="ECO:0007669"/>
    <property type="project" value="UniProtKB-UniRule"/>
</dbReference>
<dbReference type="Gene3D" id="1.25.40.10">
    <property type="entry name" value="Tetratricopeptide repeat domain"/>
    <property type="match status" value="1"/>
</dbReference>
<feature type="domain" description="OmpR/PhoB-type" evidence="6">
    <location>
        <begin position="1"/>
        <end position="71"/>
    </location>
</feature>
<evidence type="ECO:0000256" key="5">
    <source>
        <dbReference type="PROSITE-ProRule" id="PRU01091"/>
    </source>
</evidence>
<dbReference type="PROSITE" id="PS51755">
    <property type="entry name" value="OMPR_PHOB"/>
    <property type="match status" value="1"/>
</dbReference>
<feature type="DNA-binding region" description="OmpR/PhoB-type" evidence="5">
    <location>
        <begin position="1"/>
        <end position="71"/>
    </location>
</feature>
<dbReference type="SMART" id="SM01043">
    <property type="entry name" value="BTAD"/>
    <property type="match status" value="1"/>
</dbReference>
<evidence type="ECO:0000313" key="7">
    <source>
        <dbReference type="EMBL" id="MBB5480971.1"/>
    </source>
</evidence>
<keyword evidence="3 5" id="KW-0238">DNA-binding</keyword>
<dbReference type="Pfam" id="PF03704">
    <property type="entry name" value="BTAD"/>
    <property type="match status" value="1"/>
</dbReference>
<comment type="similarity">
    <text evidence="1">Belongs to the AfsR/DnrI/RedD regulatory family.</text>
</comment>
<dbReference type="SUPFAM" id="SSF46894">
    <property type="entry name" value="C-terminal effector domain of the bipartite response regulators"/>
    <property type="match status" value="1"/>
</dbReference>
<evidence type="ECO:0000256" key="2">
    <source>
        <dbReference type="ARBA" id="ARBA00023015"/>
    </source>
</evidence>
<dbReference type="Gene3D" id="1.10.10.10">
    <property type="entry name" value="Winged helix-like DNA-binding domain superfamily/Winged helix DNA-binding domain"/>
    <property type="match status" value="1"/>
</dbReference>
<comment type="caution">
    <text evidence="7">The sequence shown here is derived from an EMBL/GenBank/DDBJ whole genome shotgun (WGS) entry which is preliminary data.</text>
</comment>
<keyword evidence="8" id="KW-1185">Reference proteome</keyword>
<proteinExistence type="inferred from homology"/>
<evidence type="ECO:0000313" key="8">
    <source>
        <dbReference type="Proteomes" id="UP000586947"/>
    </source>
</evidence>
<dbReference type="RefSeq" id="WP_184185683.1">
    <property type="nucleotide sequence ID" value="NZ_BMNF01000004.1"/>
</dbReference>
<name>A0A840WD90_9ACTN</name>
<dbReference type="InterPro" id="IPR036388">
    <property type="entry name" value="WH-like_DNA-bd_sf"/>
</dbReference>